<evidence type="ECO:0000313" key="2">
    <source>
        <dbReference type="Proteomes" id="UP001234297"/>
    </source>
</evidence>
<proteinExistence type="predicted"/>
<gene>
    <name evidence="1" type="ORF">MRB53_034057</name>
</gene>
<dbReference type="EMBL" id="CM056819">
    <property type="protein sequence ID" value="KAJ8625527.1"/>
    <property type="molecule type" value="Genomic_DNA"/>
</dbReference>
<dbReference type="Proteomes" id="UP001234297">
    <property type="component" value="Chromosome 11"/>
</dbReference>
<comment type="caution">
    <text evidence="1">The sequence shown here is derived from an EMBL/GenBank/DDBJ whole genome shotgun (WGS) entry which is preliminary data.</text>
</comment>
<name>A0ACC2KWD4_PERAE</name>
<keyword evidence="2" id="KW-1185">Reference proteome</keyword>
<reference evidence="1 2" key="1">
    <citation type="journal article" date="2022" name="Hortic Res">
        <title>A haplotype resolved chromosomal level avocado genome allows analysis of novel avocado genes.</title>
        <authorList>
            <person name="Nath O."/>
            <person name="Fletcher S.J."/>
            <person name="Hayward A."/>
            <person name="Shaw L.M."/>
            <person name="Masouleh A.K."/>
            <person name="Furtado A."/>
            <person name="Henry R.J."/>
            <person name="Mitter N."/>
        </authorList>
    </citation>
    <scope>NUCLEOTIDE SEQUENCE [LARGE SCALE GENOMIC DNA]</scope>
    <source>
        <strain evidence="2">cv. Hass</strain>
    </source>
</reference>
<accession>A0ACC2KWD4</accession>
<protein>
    <submittedName>
        <fullName evidence="1">Uncharacterized protein</fullName>
    </submittedName>
</protein>
<sequence>MEGEGRKEKRAPQVRVFDNEEELSTALADYVAQLSEKSVRERGVFSIVLSGGNLTRLLRKLAKAPYVKTMDWSKWHVFWAEENVVAKKHPDSNYKQAKEGLLSKVPILPGHVISVSHGVSAESAAEDYEFVIRQLVRNRTVGVSRSSDCPKFDLILLVLGSDGRVASLLPGHPVLSEQTQWVVHVSGAPMDRITITLPVINSAANVAIMATGRHVAHPLAAALATHHLQHGSIPAQLVAPSDGELIWFTDTLAASLIYQDGKSASELLDSLVQVQ</sequence>
<organism evidence="1 2">
    <name type="scientific">Persea americana</name>
    <name type="common">Avocado</name>
    <dbReference type="NCBI Taxonomy" id="3435"/>
    <lineage>
        <taxon>Eukaryota</taxon>
        <taxon>Viridiplantae</taxon>
        <taxon>Streptophyta</taxon>
        <taxon>Embryophyta</taxon>
        <taxon>Tracheophyta</taxon>
        <taxon>Spermatophyta</taxon>
        <taxon>Magnoliopsida</taxon>
        <taxon>Magnoliidae</taxon>
        <taxon>Laurales</taxon>
        <taxon>Lauraceae</taxon>
        <taxon>Persea</taxon>
    </lineage>
</organism>
<evidence type="ECO:0000313" key="1">
    <source>
        <dbReference type="EMBL" id="KAJ8625527.1"/>
    </source>
</evidence>